<evidence type="ECO:0000313" key="2">
    <source>
        <dbReference type="Proteomes" id="UP001061958"/>
    </source>
</evidence>
<dbReference type="OrthoDB" id="7487at2759"/>
<protein>
    <submittedName>
        <fullName evidence="1">Uncharacterized protein</fullName>
    </submittedName>
</protein>
<organism evidence="1 2">
    <name type="scientific">Galdieria partita</name>
    <dbReference type="NCBI Taxonomy" id="83374"/>
    <lineage>
        <taxon>Eukaryota</taxon>
        <taxon>Rhodophyta</taxon>
        <taxon>Bangiophyceae</taxon>
        <taxon>Galdieriales</taxon>
        <taxon>Galdieriaceae</taxon>
        <taxon>Galdieria</taxon>
    </lineage>
</organism>
<dbReference type="EMBL" id="BQMJ01000066">
    <property type="protein sequence ID" value="GJQ15210.1"/>
    <property type="molecule type" value="Genomic_DNA"/>
</dbReference>
<dbReference type="Proteomes" id="UP001061958">
    <property type="component" value="Unassembled WGS sequence"/>
</dbReference>
<reference evidence="1" key="1">
    <citation type="journal article" date="2022" name="Proc. Natl. Acad. Sci. U.S.A.">
        <title>Life cycle and functional genomics of the unicellular red alga Galdieria for elucidating algal and plant evolution and industrial use.</title>
        <authorList>
            <person name="Hirooka S."/>
            <person name="Itabashi T."/>
            <person name="Ichinose T.M."/>
            <person name="Onuma R."/>
            <person name="Fujiwara T."/>
            <person name="Yamashita S."/>
            <person name="Jong L.W."/>
            <person name="Tomita R."/>
            <person name="Iwane A.H."/>
            <person name="Miyagishima S.Y."/>
        </authorList>
    </citation>
    <scope>NUCLEOTIDE SEQUENCE</scope>
    <source>
        <strain evidence="1">NBRC 102759</strain>
    </source>
</reference>
<name>A0A9C7Q3I7_9RHOD</name>
<reference evidence="1" key="2">
    <citation type="submission" date="2022-01" db="EMBL/GenBank/DDBJ databases">
        <authorList>
            <person name="Hirooka S."/>
            <person name="Miyagishima S.Y."/>
        </authorList>
    </citation>
    <scope>NUCLEOTIDE SEQUENCE</scope>
    <source>
        <strain evidence="1">NBRC 102759</strain>
    </source>
</reference>
<dbReference type="AlphaFoldDB" id="A0A9C7Q3I7"/>
<comment type="caution">
    <text evidence="1">The sequence shown here is derived from an EMBL/GenBank/DDBJ whole genome shotgun (WGS) entry which is preliminary data.</text>
</comment>
<accession>A0A9C7Q3I7</accession>
<proteinExistence type="predicted"/>
<gene>
    <name evidence="1" type="ORF">GpartN1_g7001.t1</name>
</gene>
<sequence>MFCENDCSTCLFLRESWDSWSFRTLRNIPSQQIQENLWEELLKIGAKVNSGKPEKFMLHLAEKYHLYLLFLEDKLQKGERKEHYFHNHQDQDKIVHFYIDDQGKSVSLSFEEYKLFAIRTLADLHLCLLHHGYLSRWLIEVYRIVRILKLIQSCSDDPPGNNCETRWNVWDLMISHPEMIRRFACNVLSRLSIIISHGMEYDISVVLFSFLKAEKDFNYPFQPVYHHFVGKESSTLLQKLISEDFETVYRAGMLSSNHYTHRPKFINLEQNWDRLVFCFRKWNGEIRDGNAGILDACIIRSIFEELLPDNIEAFSKRWLHMLFQECIHGEEQTLANIQKLGVATSLERLHHLQSRMNPSSANQKRPLQDHLEQDFSYFFRGRERFFMEMIELADSCRWNSCLIQLIHLMIEKIIQHLDQLTIHEGSQEYGVSYREQCIVDCVLYGRLATKILALLLTLTGPHAIRNSSHHRTSGTHKHYVHRKNSFQRKATETTTLRRVSSETNDNDANSLSYFLRNLHFDEEQVSVKPTLSTTLNSIASNYWLLYTNSFTYLKYAIELLPKRFSYSLSLFILWTPYLAVASVDDIISQTPWFTQCIGWIKHLREDLYSCLLNSEKMEELDHCGAICIYGWTLMLTIMEEQIPLSSISSWWKPTSHEVLLTLLNIEEWSHENFISQVHDINEQKYWWLDKRLFWHCLPHMKQLHHLLHNWDEILEDPRDKLQANHSTIRGTSRKIQPSPAVLLSKSIGENCTGNDRQSSKTCFLLSNRYAEQLEPIQQLVQMVLERKLYHVLEQLEKSEALTNDIWCHSTRSSWKRTYRVCQSLYMTTVRDLLRNLDVPLDAIYRAADETYCRTIKPWLRTNDKSPLEILEWIKEDADNNFYFVQNNKEQILSHTEANGLPASEQKSNLVQVYEQLVEENPVASRLESFLLQQLQQITDLDVETYQKLGIYQLEKRWLQWISMLLETCVQIEGEQTDFPKLTEWLWKHLSYDKIHPLVQSSLALAISKTK</sequence>
<evidence type="ECO:0000313" key="1">
    <source>
        <dbReference type="EMBL" id="GJQ15210.1"/>
    </source>
</evidence>
<keyword evidence="2" id="KW-1185">Reference proteome</keyword>